<sequence>MTERPQRPTVDLSRRRLVSVALLTIVGITLFVVALLTTEPNWMMWFFGILMLLSALAFWTTYGIYLHKRRNAGR</sequence>
<dbReference type="EMBL" id="JRZE01000006">
    <property type="protein sequence ID" value="KHF43252.1"/>
    <property type="molecule type" value="Genomic_DNA"/>
</dbReference>
<evidence type="ECO:0000313" key="2">
    <source>
        <dbReference type="EMBL" id="KHF43252.1"/>
    </source>
</evidence>
<dbReference type="RefSeq" id="WP_015786338.1">
    <property type="nucleotide sequence ID" value="NZ_CALJZO010000117.1"/>
</dbReference>
<organism evidence="2 3">
    <name type="scientific">Saccharomonospora viridis</name>
    <dbReference type="NCBI Taxonomy" id="1852"/>
    <lineage>
        <taxon>Bacteria</taxon>
        <taxon>Bacillati</taxon>
        <taxon>Actinomycetota</taxon>
        <taxon>Actinomycetes</taxon>
        <taxon>Pseudonocardiales</taxon>
        <taxon>Pseudonocardiaceae</taxon>
        <taxon>Saccharomonospora</taxon>
    </lineage>
</organism>
<dbReference type="OrthoDB" id="3556741at2"/>
<accession>A0A837D718</accession>
<dbReference type="Proteomes" id="UP000030848">
    <property type="component" value="Unassembled WGS sequence"/>
</dbReference>
<protein>
    <submittedName>
        <fullName evidence="2">Uncharacterized protein</fullName>
    </submittedName>
</protein>
<feature type="transmembrane region" description="Helical" evidence="1">
    <location>
        <begin position="17"/>
        <end position="36"/>
    </location>
</feature>
<proteinExistence type="predicted"/>
<evidence type="ECO:0000256" key="1">
    <source>
        <dbReference type="SAM" id="Phobius"/>
    </source>
</evidence>
<evidence type="ECO:0000313" key="3">
    <source>
        <dbReference type="Proteomes" id="UP000030848"/>
    </source>
</evidence>
<keyword evidence="1" id="KW-0472">Membrane</keyword>
<dbReference type="AlphaFoldDB" id="A0A837D718"/>
<feature type="transmembrane region" description="Helical" evidence="1">
    <location>
        <begin position="42"/>
        <end position="65"/>
    </location>
</feature>
<keyword evidence="1" id="KW-0812">Transmembrane</keyword>
<reference evidence="2 3" key="1">
    <citation type="submission" date="2014-10" db="EMBL/GenBank/DDBJ databases">
        <title>Genome sequence of Micropolyspora internatus JCM3315.</title>
        <authorList>
            <person name="Shin S.-K."/>
            <person name="Yi H."/>
        </authorList>
    </citation>
    <scope>NUCLEOTIDE SEQUENCE [LARGE SCALE GENOMIC DNA]</scope>
    <source>
        <strain evidence="2 3">JCM 3315</strain>
    </source>
</reference>
<keyword evidence="1" id="KW-1133">Transmembrane helix</keyword>
<name>A0A837D718_9PSEU</name>
<gene>
    <name evidence="2" type="ORF">MINT15_34540</name>
</gene>
<comment type="caution">
    <text evidence="2">The sequence shown here is derived from an EMBL/GenBank/DDBJ whole genome shotgun (WGS) entry which is preliminary data.</text>
</comment>